<dbReference type="Gene3D" id="3.30.460.40">
    <property type="match status" value="1"/>
</dbReference>
<name>A0A8J8PZN8_9EURY</name>
<sequence>MGPMSESTPMADPVEEGHRVVEAARDAGLTVRLIGGTAIRHHSETARVEPFDREYRDVDFVGVREDRKAVIDLMTDLGYEENVQINKMHRYRLEFYDETNERKADYIIDRFEFCHAWDLRDRIGLDDPTLPIEDLLLSKLQIVEISDRDMRDSIAMLNDHPVEAGDDLERIDPEYVSDLCSDDWGLYKTITMNLDRVETHVENHEYPIDEAAVVTRIETLRSAIEERPKSIGWKLRSVIGERKQWYKKPELT</sequence>
<comment type="caution">
    <text evidence="1">The sequence shown here is derived from an EMBL/GenBank/DDBJ whole genome shotgun (WGS) entry which is preliminary data.</text>
</comment>
<evidence type="ECO:0000313" key="1">
    <source>
        <dbReference type="EMBL" id="TYL36342.1"/>
    </source>
</evidence>
<evidence type="ECO:0008006" key="3">
    <source>
        <dbReference type="Google" id="ProtNLM"/>
    </source>
</evidence>
<organism evidence="1 2">
    <name type="scientific">Natronococcus pandeyae</name>
    <dbReference type="NCBI Taxonomy" id="2055836"/>
    <lineage>
        <taxon>Archaea</taxon>
        <taxon>Methanobacteriati</taxon>
        <taxon>Methanobacteriota</taxon>
        <taxon>Stenosarchaea group</taxon>
        <taxon>Halobacteria</taxon>
        <taxon>Halobacteriales</taxon>
        <taxon>Natrialbaceae</taxon>
        <taxon>Natronococcus</taxon>
    </lineage>
</organism>
<reference evidence="1" key="1">
    <citation type="submission" date="2017-11" db="EMBL/GenBank/DDBJ databases">
        <authorList>
            <person name="Kajale S.C."/>
            <person name="Sharma A."/>
        </authorList>
    </citation>
    <scope>NUCLEOTIDE SEQUENCE</scope>
    <source>
        <strain evidence="1">LS1_42</strain>
    </source>
</reference>
<evidence type="ECO:0000313" key="2">
    <source>
        <dbReference type="Proteomes" id="UP000766904"/>
    </source>
</evidence>
<proteinExistence type="predicted"/>
<dbReference type="EMBL" id="PHNJ01000019">
    <property type="protein sequence ID" value="TYL36342.1"/>
    <property type="molecule type" value="Genomic_DNA"/>
</dbReference>
<dbReference type="AlphaFoldDB" id="A0A8J8PZN8"/>
<keyword evidence="2" id="KW-1185">Reference proteome</keyword>
<accession>A0A8J8PZN8</accession>
<protein>
    <recommendedName>
        <fullName evidence="3">Nucleotidyltransferase family protein</fullName>
    </recommendedName>
</protein>
<dbReference type="Proteomes" id="UP000766904">
    <property type="component" value="Unassembled WGS sequence"/>
</dbReference>
<gene>
    <name evidence="1" type="ORF">CV102_23070</name>
</gene>